<evidence type="ECO:0000259" key="1">
    <source>
        <dbReference type="Pfam" id="PF12777"/>
    </source>
</evidence>
<reference evidence="2" key="1">
    <citation type="submission" date="2022-11" db="EMBL/GenBank/DDBJ databases">
        <title>Centuries of genome instability and evolution in soft-shell clam transmissible cancer (bioRxiv).</title>
        <authorList>
            <person name="Hart S.F.M."/>
            <person name="Yonemitsu M.A."/>
            <person name="Giersch R.M."/>
            <person name="Beal B.F."/>
            <person name="Arriagada G."/>
            <person name="Davis B.W."/>
            <person name="Ostrander E.A."/>
            <person name="Goff S.P."/>
            <person name="Metzger M.J."/>
        </authorList>
    </citation>
    <scope>NUCLEOTIDE SEQUENCE</scope>
    <source>
        <strain evidence="2">MELC-2E11</strain>
        <tissue evidence="2">Siphon/mantle</tissue>
    </source>
</reference>
<dbReference type="EMBL" id="CP111024">
    <property type="protein sequence ID" value="WAR24577.1"/>
    <property type="molecule type" value="Genomic_DNA"/>
</dbReference>
<dbReference type="Proteomes" id="UP001164746">
    <property type="component" value="Chromosome 13"/>
</dbReference>
<gene>
    <name evidence="2" type="ORF">MAR_038246</name>
</gene>
<proteinExistence type="predicted"/>
<name>A0ABY7FQZ3_MYAAR</name>
<dbReference type="Gene3D" id="1.20.920.60">
    <property type="match status" value="1"/>
</dbReference>
<sequence length="188" mass="21092">MSKEDKLKLLEEKAEKVATLSKRDMTELKSFGNPPTAIVDVLGATLKLLGEENTIADYDPDDVPDDKRAEAKKTLSQYDFEKVNRISVFTAVVYAWHQMVLSKETNCYIFALSLAERQDVHTDAGMTALETLHLVKKVNKDADMTYDELKLVNLLTTGTLTTVSKDSLDHHLVQACGRKVTTYHDVTQ</sequence>
<protein>
    <recommendedName>
        <fullName evidence="1">Dynein heavy chain coiled coil stalk domain-containing protein</fullName>
    </recommendedName>
</protein>
<accession>A0ABY7FQZ3</accession>
<evidence type="ECO:0000313" key="3">
    <source>
        <dbReference type="Proteomes" id="UP001164746"/>
    </source>
</evidence>
<dbReference type="InterPro" id="IPR024743">
    <property type="entry name" value="Dynein_HC_stalk"/>
</dbReference>
<evidence type="ECO:0000313" key="2">
    <source>
        <dbReference type="EMBL" id="WAR24577.1"/>
    </source>
</evidence>
<organism evidence="2 3">
    <name type="scientific">Mya arenaria</name>
    <name type="common">Soft-shell clam</name>
    <dbReference type="NCBI Taxonomy" id="6604"/>
    <lineage>
        <taxon>Eukaryota</taxon>
        <taxon>Metazoa</taxon>
        <taxon>Spiralia</taxon>
        <taxon>Lophotrochozoa</taxon>
        <taxon>Mollusca</taxon>
        <taxon>Bivalvia</taxon>
        <taxon>Autobranchia</taxon>
        <taxon>Heteroconchia</taxon>
        <taxon>Euheterodonta</taxon>
        <taxon>Imparidentia</taxon>
        <taxon>Neoheterodontei</taxon>
        <taxon>Myida</taxon>
        <taxon>Myoidea</taxon>
        <taxon>Myidae</taxon>
        <taxon>Mya</taxon>
    </lineage>
</organism>
<keyword evidence="3" id="KW-1185">Reference proteome</keyword>
<dbReference type="Pfam" id="PF12777">
    <property type="entry name" value="MT"/>
    <property type="match status" value="1"/>
</dbReference>
<feature type="domain" description="Dynein heavy chain coiled coil stalk" evidence="1">
    <location>
        <begin position="15"/>
        <end position="52"/>
    </location>
</feature>